<keyword evidence="10" id="KW-1185">Reference proteome</keyword>
<evidence type="ECO:0000256" key="1">
    <source>
        <dbReference type="ARBA" id="ARBA00004173"/>
    </source>
</evidence>
<evidence type="ECO:0000313" key="10">
    <source>
        <dbReference type="Proteomes" id="UP000799440"/>
    </source>
</evidence>
<dbReference type="AlphaFoldDB" id="A0A6A6V0W8"/>
<comment type="similarity">
    <text evidence="2">Belongs to the mitochondrion-specific ribosomal protein mS29 family.</text>
</comment>
<gene>
    <name evidence="9" type="ORF">M011DRAFT_470748</name>
</gene>
<dbReference type="InterPro" id="IPR019368">
    <property type="entry name" value="Ribosomal_mS29"/>
</dbReference>
<evidence type="ECO:0000256" key="8">
    <source>
        <dbReference type="SAM" id="MobiDB-lite"/>
    </source>
</evidence>
<dbReference type="PANTHER" id="PTHR12810:SF0">
    <property type="entry name" value="SMALL RIBOSOMAL SUBUNIT PROTEIN MS29"/>
    <property type="match status" value="1"/>
</dbReference>
<evidence type="ECO:0000256" key="2">
    <source>
        <dbReference type="ARBA" id="ARBA00009863"/>
    </source>
</evidence>
<evidence type="ECO:0000256" key="7">
    <source>
        <dbReference type="ARBA" id="ARBA00035140"/>
    </source>
</evidence>
<dbReference type="GO" id="GO:0003735">
    <property type="term" value="F:structural constituent of ribosome"/>
    <property type="evidence" value="ECO:0007669"/>
    <property type="project" value="TreeGrafter"/>
</dbReference>
<dbReference type="Pfam" id="PF10236">
    <property type="entry name" value="DAP3"/>
    <property type="match status" value="1"/>
</dbReference>
<feature type="region of interest" description="Disordered" evidence="8">
    <location>
        <begin position="46"/>
        <end position="85"/>
    </location>
</feature>
<feature type="compositionally biased region" description="Basic residues" evidence="8">
    <location>
        <begin position="58"/>
        <end position="70"/>
    </location>
</feature>
<evidence type="ECO:0000313" key="9">
    <source>
        <dbReference type="EMBL" id="KAF2744085.1"/>
    </source>
</evidence>
<evidence type="ECO:0000256" key="4">
    <source>
        <dbReference type="ARBA" id="ARBA00022980"/>
    </source>
</evidence>
<name>A0A6A6V0W8_9PLEO</name>
<dbReference type="EMBL" id="MU006591">
    <property type="protein sequence ID" value="KAF2744085.1"/>
    <property type="molecule type" value="Genomic_DNA"/>
</dbReference>
<keyword evidence="3" id="KW-0809">Transit peptide</keyword>
<keyword evidence="4" id="KW-0689">Ribosomal protein</keyword>
<dbReference type="GO" id="GO:0005763">
    <property type="term" value="C:mitochondrial small ribosomal subunit"/>
    <property type="evidence" value="ECO:0007669"/>
    <property type="project" value="TreeGrafter"/>
</dbReference>
<evidence type="ECO:0000256" key="5">
    <source>
        <dbReference type="ARBA" id="ARBA00023128"/>
    </source>
</evidence>
<sequence>MPPSSSLRGVTQLLRETVQPSFACRRLGEVQQTAYLSTSAPRFASVPKKKGLTAAPKKGTKTLNVKKGRKQSGGDTGKKPAVGERKAMRKAVVLSNNNALEVSSLKNLDNENVLDAEIAGKVYGIPDDAIDALRAVDAFKPKQGWKLFRRPAVVVRKEAMQLAQLIKEVESGSEGAKKTVRRIITGERMSGKSTLVLQGLLMAHLRNWVVINLPEAQDLVNAHTEYAPLQGSQPMQYTQDTYTANLLSQILKANKQIADLPVTKEHSLPQPLPPKATLRSLIDIGVATPESSWSVFAALWEELTQPGRPPIMFAIDGLAHIMRNSEYLSADVKPIHAFDLTIVRQFVDYLSGAKSLPNGGIIFAATSGSNSPTVDALNFSLQCAAARQFAPEKMPRWNPYTNLDMRVMEALKDVDTLPLKGLTKEEARALMEYYAESGMLRAKVDDGLVGERWALAGMGNIGELERTTVRMRV</sequence>
<keyword evidence="6" id="KW-0687">Ribonucleoprotein</keyword>
<proteinExistence type="inferred from homology"/>
<reference evidence="9" key="1">
    <citation type="journal article" date="2020" name="Stud. Mycol.">
        <title>101 Dothideomycetes genomes: a test case for predicting lifestyles and emergence of pathogens.</title>
        <authorList>
            <person name="Haridas S."/>
            <person name="Albert R."/>
            <person name="Binder M."/>
            <person name="Bloem J."/>
            <person name="Labutti K."/>
            <person name="Salamov A."/>
            <person name="Andreopoulos B."/>
            <person name="Baker S."/>
            <person name="Barry K."/>
            <person name="Bills G."/>
            <person name="Bluhm B."/>
            <person name="Cannon C."/>
            <person name="Castanera R."/>
            <person name="Culley D."/>
            <person name="Daum C."/>
            <person name="Ezra D."/>
            <person name="Gonzalez J."/>
            <person name="Henrissat B."/>
            <person name="Kuo A."/>
            <person name="Liang C."/>
            <person name="Lipzen A."/>
            <person name="Lutzoni F."/>
            <person name="Magnuson J."/>
            <person name="Mondo S."/>
            <person name="Nolan M."/>
            <person name="Ohm R."/>
            <person name="Pangilinan J."/>
            <person name="Park H.-J."/>
            <person name="Ramirez L."/>
            <person name="Alfaro M."/>
            <person name="Sun H."/>
            <person name="Tritt A."/>
            <person name="Yoshinaga Y."/>
            <person name="Zwiers L.-H."/>
            <person name="Turgeon B."/>
            <person name="Goodwin S."/>
            <person name="Spatafora J."/>
            <person name="Crous P."/>
            <person name="Grigoriev I."/>
        </authorList>
    </citation>
    <scope>NUCLEOTIDE SEQUENCE</scope>
    <source>
        <strain evidence="9">CBS 119925</strain>
    </source>
</reference>
<dbReference type="OrthoDB" id="274828at2759"/>
<evidence type="ECO:0000256" key="3">
    <source>
        <dbReference type="ARBA" id="ARBA00022946"/>
    </source>
</evidence>
<keyword evidence="5" id="KW-0496">Mitochondrion</keyword>
<evidence type="ECO:0000256" key="6">
    <source>
        <dbReference type="ARBA" id="ARBA00023274"/>
    </source>
</evidence>
<organism evidence="9 10">
    <name type="scientific">Sporormia fimetaria CBS 119925</name>
    <dbReference type="NCBI Taxonomy" id="1340428"/>
    <lineage>
        <taxon>Eukaryota</taxon>
        <taxon>Fungi</taxon>
        <taxon>Dikarya</taxon>
        <taxon>Ascomycota</taxon>
        <taxon>Pezizomycotina</taxon>
        <taxon>Dothideomycetes</taxon>
        <taxon>Pleosporomycetidae</taxon>
        <taxon>Pleosporales</taxon>
        <taxon>Sporormiaceae</taxon>
        <taxon>Sporormia</taxon>
    </lineage>
</organism>
<dbReference type="PANTHER" id="PTHR12810">
    <property type="entry name" value="MITOCHONDRIAL 28S RIBOSOMAL PROTEIN S29"/>
    <property type="match status" value="1"/>
</dbReference>
<dbReference type="Proteomes" id="UP000799440">
    <property type="component" value="Unassembled WGS sequence"/>
</dbReference>
<accession>A0A6A6V0W8</accession>
<feature type="compositionally biased region" description="Basic and acidic residues" evidence="8">
    <location>
        <begin position="76"/>
        <end position="85"/>
    </location>
</feature>
<comment type="subcellular location">
    <subcellularLocation>
        <location evidence="1">Mitochondrion</location>
    </subcellularLocation>
</comment>
<protein>
    <recommendedName>
        <fullName evidence="7">Small ribosomal subunit protein mS29</fullName>
    </recommendedName>
</protein>